<keyword evidence="3" id="KW-1133">Transmembrane helix</keyword>
<keyword evidence="3" id="KW-0812">Transmembrane</keyword>
<evidence type="ECO:0000313" key="5">
    <source>
        <dbReference type="Proteomes" id="UP000504636"/>
    </source>
</evidence>
<dbReference type="EMBL" id="MU003697">
    <property type="protein sequence ID" value="KAF2812577.1"/>
    <property type="molecule type" value="Genomic_DNA"/>
</dbReference>
<feature type="transmembrane region" description="Helical" evidence="3">
    <location>
        <begin position="150"/>
        <end position="174"/>
    </location>
</feature>
<evidence type="ECO:0000313" key="4">
    <source>
        <dbReference type="EMBL" id="KAF2812577.1"/>
    </source>
</evidence>
<keyword evidence="3" id="KW-0472">Membrane</keyword>
<dbReference type="GeneID" id="54457588"/>
<dbReference type="AlphaFoldDB" id="A0A6A6YXC8"/>
<feature type="transmembrane region" description="Helical" evidence="3">
    <location>
        <begin position="257"/>
        <end position="281"/>
    </location>
</feature>
<dbReference type="InterPro" id="IPR036259">
    <property type="entry name" value="MFS_trans_sf"/>
</dbReference>
<organism evidence="4">
    <name type="scientific">Mytilinidion resinicola</name>
    <dbReference type="NCBI Taxonomy" id="574789"/>
    <lineage>
        <taxon>Eukaryota</taxon>
        <taxon>Fungi</taxon>
        <taxon>Dikarya</taxon>
        <taxon>Ascomycota</taxon>
        <taxon>Pezizomycotina</taxon>
        <taxon>Dothideomycetes</taxon>
        <taxon>Pleosporomycetidae</taxon>
        <taxon>Mytilinidiales</taxon>
        <taxon>Mytilinidiaceae</taxon>
        <taxon>Mytilinidion</taxon>
    </lineage>
</organism>
<dbReference type="GO" id="GO:0016020">
    <property type="term" value="C:membrane"/>
    <property type="evidence" value="ECO:0007669"/>
    <property type="project" value="UniProtKB-SubCell"/>
</dbReference>
<evidence type="ECO:0000256" key="3">
    <source>
        <dbReference type="SAM" id="Phobius"/>
    </source>
</evidence>
<feature type="transmembrane region" description="Helical" evidence="3">
    <location>
        <begin position="122"/>
        <end position="144"/>
    </location>
</feature>
<evidence type="ECO:0000313" key="6">
    <source>
        <dbReference type="RefSeq" id="XP_033579541.1"/>
    </source>
</evidence>
<reference evidence="6" key="3">
    <citation type="submission" date="2025-04" db="UniProtKB">
        <authorList>
            <consortium name="RefSeq"/>
        </authorList>
    </citation>
    <scope>IDENTIFICATION</scope>
    <source>
        <strain evidence="6">CBS 304.34</strain>
    </source>
</reference>
<feature type="transmembrane region" description="Helical" evidence="3">
    <location>
        <begin position="325"/>
        <end position="347"/>
    </location>
</feature>
<dbReference type="PANTHER" id="PTHR11360">
    <property type="entry name" value="MONOCARBOXYLATE TRANSPORTER"/>
    <property type="match status" value="1"/>
</dbReference>
<gene>
    <name evidence="4 6" type="ORF">BDZ99DRAFT_413392</name>
</gene>
<feature type="transmembrane region" description="Helical" evidence="3">
    <location>
        <begin position="287"/>
        <end position="313"/>
    </location>
</feature>
<sequence length="387" mass="42501">MAVLFNCWGVNFAFGVFQEYYVNWYLWGTSQGKVAWIGSTQLGFSFLLAMPVGKAFDLGHFRPCFFGGAVILLAGQLSLIACKNWLGIFLTQGVMMGIGSGLMFVSGALYISSFYDDKFDMVMSTISLGAPLGGIVYTVVAQQLLRYSTFTTTCLVFGGIITVTMVPASFMFLGQPNRKGKPKQIIDMGIFGEPAYMLMCLGMAFSFWGFYIGFYFIIIYAIEVLSIYPLEAANFLIAMLGVNIAGRFFAMIISRDLLGPLTTLIFFTAMSASVANLWMNVGKKWELYFIGCLYGLVSAGVQGLFIQTITAFIERTGPTRGFRMGVVLTAIGLGALTGAPLGGWMVGIRGPFPFCWMQVFAVVVMYVGALCFLAARYLRVGWSMERI</sequence>
<dbReference type="Gene3D" id="1.20.1250.20">
    <property type="entry name" value="MFS general substrate transporter like domains"/>
    <property type="match status" value="2"/>
</dbReference>
<evidence type="ECO:0000256" key="2">
    <source>
        <dbReference type="ARBA" id="ARBA00006727"/>
    </source>
</evidence>
<comment type="subcellular location">
    <subcellularLocation>
        <location evidence="1">Membrane</location>
        <topology evidence="1">Multi-pass membrane protein</topology>
    </subcellularLocation>
</comment>
<dbReference type="GO" id="GO:0022857">
    <property type="term" value="F:transmembrane transporter activity"/>
    <property type="evidence" value="ECO:0007669"/>
    <property type="project" value="InterPro"/>
</dbReference>
<accession>A0A6A6YXC8</accession>
<evidence type="ECO:0000256" key="1">
    <source>
        <dbReference type="ARBA" id="ARBA00004141"/>
    </source>
</evidence>
<dbReference type="SUPFAM" id="SSF103473">
    <property type="entry name" value="MFS general substrate transporter"/>
    <property type="match status" value="1"/>
</dbReference>
<feature type="transmembrane region" description="Helical" evidence="3">
    <location>
        <begin position="359"/>
        <end position="378"/>
    </location>
</feature>
<feature type="transmembrane region" description="Helical" evidence="3">
    <location>
        <begin position="34"/>
        <end position="52"/>
    </location>
</feature>
<dbReference type="Pfam" id="PF07690">
    <property type="entry name" value="MFS_1"/>
    <property type="match status" value="1"/>
</dbReference>
<comment type="similarity">
    <text evidence="2">Belongs to the major facilitator superfamily. Monocarboxylate porter (TC 2.A.1.13) family.</text>
</comment>
<feature type="transmembrane region" description="Helical" evidence="3">
    <location>
        <begin position="195"/>
        <end position="220"/>
    </location>
</feature>
<feature type="transmembrane region" description="Helical" evidence="3">
    <location>
        <begin position="87"/>
        <end position="110"/>
    </location>
</feature>
<dbReference type="PANTHER" id="PTHR11360:SF130">
    <property type="entry name" value="MAJOR FACILITATOR SUPERFAMILY (MFS) PROFILE DOMAIN-CONTAINING PROTEIN-RELATED"/>
    <property type="match status" value="1"/>
</dbReference>
<reference evidence="4 6" key="1">
    <citation type="journal article" date="2020" name="Stud. Mycol.">
        <title>101 Dothideomycetes genomes: a test case for predicting lifestyles and emergence of pathogens.</title>
        <authorList>
            <person name="Haridas S."/>
            <person name="Albert R."/>
            <person name="Binder M."/>
            <person name="Bloem J."/>
            <person name="Labutti K."/>
            <person name="Salamov A."/>
            <person name="Andreopoulos B."/>
            <person name="Baker S."/>
            <person name="Barry K."/>
            <person name="Bills G."/>
            <person name="Bluhm B."/>
            <person name="Cannon C."/>
            <person name="Castanera R."/>
            <person name="Culley D."/>
            <person name="Daum C."/>
            <person name="Ezra D."/>
            <person name="Gonzalez J."/>
            <person name="Henrissat B."/>
            <person name="Kuo A."/>
            <person name="Liang C."/>
            <person name="Lipzen A."/>
            <person name="Lutzoni F."/>
            <person name="Magnuson J."/>
            <person name="Mondo S."/>
            <person name="Nolan M."/>
            <person name="Ohm R."/>
            <person name="Pangilinan J."/>
            <person name="Park H.-J."/>
            <person name="Ramirez L."/>
            <person name="Alfaro M."/>
            <person name="Sun H."/>
            <person name="Tritt A."/>
            <person name="Yoshinaga Y."/>
            <person name="Zwiers L.-H."/>
            <person name="Turgeon B."/>
            <person name="Goodwin S."/>
            <person name="Spatafora J."/>
            <person name="Crous P."/>
            <person name="Grigoriev I."/>
        </authorList>
    </citation>
    <scope>NUCLEOTIDE SEQUENCE</scope>
    <source>
        <strain evidence="4 6">CBS 304.34</strain>
    </source>
</reference>
<reference evidence="6" key="2">
    <citation type="submission" date="2020-04" db="EMBL/GenBank/DDBJ databases">
        <authorList>
            <consortium name="NCBI Genome Project"/>
        </authorList>
    </citation>
    <scope>NUCLEOTIDE SEQUENCE</scope>
    <source>
        <strain evidence="6">CBS 304.34</strain>
    </source>
</reference>
<protein>
    <submittedName>
        <fullName evidence="4 6">MFS general substrate transporter</fullName>
    </submittedName>
</protein>
<dbReference type="OrthoDB" id="6499973at2759"/>
<dbReference type="InterPro" id="IPR050327">
    <property type="entry name" value="Proton-linked_MCT"/>
</dbReference>
<feature type="transmembrane region" description="Helical" evidence="3">
    <location>
        <begin position="64"/>
        <end position="81"/>
    </location>
</feature>
<dbReference type="RefSeq" id="XP_033579541.1">
    <property type="nucleotide sequence ID" value="XM_033716695.1"/>
</dbReference>
<name>A0A6A6YXC8_9PEZI</name>
<dbReference type="Proteomes" id="UP000504636">
    <property type="component" value="Unplaced"/>
</dbReference>
<keyword evidence="5" id="KW-1185">Reference proteome</keyword>
<feature type="transmembrane region" description="Helical" evidence="3">
    <location>
        <begin position="232"/>
        <end position="250"/>
    </location>
</feature>
<dbReference type="InterPro" id="IPR011701">
    <property type="entry name" value="MFS"/>
</dbReference>
<proteinExistence type="inferred from homology"/>